<proteinExistence type="predicted"/>
<comment type="caution">
    <text evidence="2">The sequence shown here is derived from an EMBL/GenBank/DDBJ whole genome shotgun (WGS) entry which is preliminary data.</text>
</comment>
<evidence type="ECO:0000313" key="3">
    <source>
        <dbReference type="Proteomes" id="UP000622580"/>
    </source>
</evidence>
<evidence type="ECO:0000259" key="1">
    <source>
        <dbReference type="Pfam" id="PF00144"/>
    </source>
</evidence>
<accession>A0A941HV89</accession>
<organism evidence="2 3">
    <name type="scientific">Phenylobacterium glaciei</name>
    <dbReference type="NCBI Taxonomy" id="2803784"/>
    <lineage>
        <taxon>Bacteria</taxon>
        <taxon>Pseudomonadati</taxon>
        <taxon>Pseudomonadota</taxon>
        <taxon>Alphaproteobacteria</taxon>
        <taxon>Caulobacterales</taxon>
        <taxon>Caulobacteraceae</taxon>
        <taxon>Phenylobacterium</taxon>
    </lineage>
</organism>
<name>A0A941HV89_9CAUL</name>
<keyword evidence="3" id="KW-1185">Reference proteome</keyword>
<dbReference type="InterPro" id="IPR050789">
    <property type="entry name" value="Diverse_Enzym_Activities"/>
</dbReference>
<dbReference type="Gene3D" id="3.40.710.10">
    <property type="entry name" value="DD-peptidase/beta-lactamase superfamily"/>
    <property type="match status" value="1"/>
</dbReference>
<dbReference type="EMBL" id="JAGSGD010000001">
    <property type="protein sequence ID" value="MBR7618856.1"/>
    <property type="molecule type" value="Genomic_DNA"/>
</dbReference>
<dbReference type="PANTHER" id="PTHR43283:SF3">
    <property type="entry name" value="BETA-LACTAMASE FAMILY PROTEIN (AFU_ORTHOLOGUE AFUA_5G07500)"/>
    <property type="match status" value="1"/>
</dbReference>
<gene>
    <name evidence="2" type="ORF">JKL49_05595</name>
</gene>
<dbReference type="Proteomes" id="UP000622580">
    <property type="component" value="Unassembled WGS sequence"/>
</dbReference>
<dbReference type="InterPro" id="IPR012338">
    <property type="entry name" value="Beta-lactam/transpept-like"/>
</dbReference>
<sequence length="412" mass="43985">MPNRDLTPSTPAEASLSSAGLAAIDAYLQGLVDKGVAAGYVTLTARHGKLAHRSSIGMKDIARGEPMAADTMFRIFSMTKPVTAVAMMILHDQGLWSPDDPIEKHLPAFSGAKVFGGLDEDGKPILIPADHPPTLRELLTHTAGLTYGREPMGGLEKLYEAADVWRSADLAEMGAKLGKLPLAYQPGTKWVYSLAMDVQGAIIETLSGQTLPAFMQEKIFGPLGMVDTAFHTPPEKKGRLATLYRTSKSRGLVALEGNPLLRDYDAPPALASGGGGLVSTAGDYARFAQMLANGGEFAGKRIVSQAAVKQMMTNQLSDEMLEARYGIGLQQIRPGFGFGYNGVVFTDPEKAGVPAGLGTYHWDGAAGTWFWVDPTNDLIFVGMVQLFSETAPACQAKTQTLMADAILQEVHS</sequence>
<dbReference type="AlphaFoldDB" id="A0A941HV89"/>
<dbReference type="SUPFAM" id="SSF56601">
    <property type="entry name" value="beta-lactamase/transpeptidase-like"/>
    <property type="match status" value="1"/>
</dbReference>
<dbReference type="RefSeq" id="WP_215338847.1">
    <property type="nucleotide sequence ID" value="NZ_JAGSGD010000001.1"/>
</dbReference>
<dbReference type="PANTHER" id="PTHR43283">
    <property type="entry name" value="BETA-LACTAMASE-RELATED"/>
    <property type="match status" value="1"/>
</dbReference>
<protein>
    <submittedName>
        <fullName evidence="2">Beta-lactamase family protein</fullName>
    </submittedName>
</protein>
<dbReference type="Pfam" id="PF00144">
    <property type="entry name" value="Beta-lactamase"/>
    <property type="match status" value="1"/>
</dbReference>
<feature type="domain" description="Beta-lactamase-related" evidence="1">
    <location>
        <begin position="25"/>
        <end position="399"/>
    </location>
</feature>
<dbReference type="InterPro" id="IPR001466">
    <property type="entry name" value="Beta-lactam-related"/>
</dbReference>
<evidence type="ECO:0000313" key="2">
    <source>
        <dbReference type="EMBL" id="MBR7618856.1"/>
    </source>
</evidence>
<reference evidence="2" key="1">
    <citation type="submission" date="2021-04" db="EMBL/GenBank/DDBJ databases">
        <title>Draft genome assembly of strain Phenylobacterium sp. 20VBR1 using MiniION and Illumina platforms.</title>
        <authorList>
            <person name="Thomas F.A."/>
            <person name="Krishnan K.P."/>
            <person name="Sinha R.K."/>
        </authorList>
    </citation>
    <scope>NUCLEOTIDE SEQUENCE</scope>
    <source>
        <strain evidence="2">20VBR1</strain>
    </source>
</reference>